<comment type="cofactor">
    <cofactor evidence="1">
        <name>[4Fe-4S] cluster</name>
        <dbReference type="ChEBI" id="CHEBI:49883"/>
    </cofactor>
</comment>
<dbReference type="PANTHER" id="PTHR30352">
    <property type="entry name" value="PYRUVATE FORMATE-LYASE-ACTIVATING ENZYME"/>
    <property type="match status" value="1"/>
</dbReference>
<name>A0A173RGM9_ANAHA</name>
<evidence type="ECO:0000256" key="3">
    <source>
        <dbReference type="ARBA" id="ARBA00022485"/>
    </source>
</evidence>
<dbReference type="InterPro" id="IPR017896">
    <property type="entry name" value="4Fe4S_Fe-S-bd"/>
</dbReference>
<dbReference type="PROSITE" id="PS51918">
    <property type="entry name" value="RADICAL_SAM"/>
    <property type="match status" value="1"/>
</dbReference>
<keyword evidence="4" id="KW-0949">S-adenosyl-L-methionine</keyword>
<feature type="domain" description="4Fe-4S ferredoxin-type" evidence="10">
    <location>
        <begin position="46"/>
        <end position="74"/>
    </location>
</feature>
<dbReference type="SUPFAM" id="SSF102114">
    <property type="entry name" value="Radical SAM enzymes"/>
    <property type="match status" value="1"/>
</dbReference>
<dbReference type="InterPro" id="IPR012839">
    <property type="entry name" value="Organic_radical_activase"/>
</dbReference>
<evidence type="ECO:0000259" key="10">
    <source>
        <dbReference type="PROSITE" id="PS51379"/>
    </source>
</evidence>
<dbReference type="RefSeq" id="WP_044929599.1">
    <property type="nucleotide sequence ID" value="NZ_CYXT01000002.1"/>
</dbReference>
<dbReference type="InterPro" id="IPR007197">
    <property type="entry name" value="rSAM"/>
</dbReference>
<evidence type="ECO:0000256" key="9">
    <source>
        <dbReference type="ARBA" id="ARBA00047365"/>
    </source>
</evidence>
<dbReference type="PIRSF" id="PIRSF000371">
    <property type="entry name" value="PFL_act_enz"/>
    <property type="match status" value="1"/>
</dbReference>
<evidence type="ECO:0000259" key="11">
    <source>
        <dbReference type="PROSITE" id="PS51918"/>
    </source>
</evidence>
<evidence type="ECO:0000256" key="7">
    <source>
        <dbReference type="ARBA" id="ARBA00023004"/>
    </source>
</evidence>
<dbReference type="InterPro" id="IPR001989">
    <property type="entry name" value="Radical_activat_CS"/>
</dbReference>
<evidence type="ECO:0000256" key="1">
    <source>
        <dbReference type="ARBA" id="ARBA00001966"/>
    </source>
</evidence>
<dbReference type="InterPro" id="IPR040074">
    <property type="entry name" value="BssD/PflA/YjjW"/>
</dbReference>
<dbReference type="Gene3D" id="3.20.20.70">
    <property type="entry name" value="Aldolase class I"/>
    <property type="match status" value="1"/>
</dbReference>
<dbReference type="PROSITE" id="PS51379">
    <property type="entry name" value="4FE4S_FER_2"/>
    <property type="match status" value="1"/>
</dbReference>
<dbReference type="InterPro" id="IPR034457">
    <property type="entry name" value="Organic_radical-activating"/>
</dbReference>
<dbReference type="GO" id="GO:0051539">
    <property type="term" value="F:4 iron, 4 sulfur cluster binding"/>
    <property type="evidence" value="ECO:0007669"/>
    <property type="project" value="UniProtKB-KW"/>
</dbReference>
<dbReference type="PROSITE" id="PS01087">
    <property type="entry name" value="RADICAL_ACTIVATING"/>
    <property type="match status" value="1"/>
</dbReference>
<keyword evidence="7" id="KW-0408">Iron</keyword>
<dbReference type="Gene3D" id="3.30.70.20">
    <property type="match status" value="1"/>
</dbReference>
<dbReference type="SUPFAM" id="SSF54862">
    <property type="entry name" value="4Fe-4S ferredoxins"/>
    <property type="match status" value="1"/>
</dbReference>
<dbReference type="SFLD" id="SFLDG01066">
    <property type="entry name" value="organic_radical-activating_enz"/>
    <property type="match status" value="1"/>
</dbReference>
<dbReference type="Proteomes" id="UP000095598">
    <property type="component" value="Unassembled WGS sequence"/>
</dbReference>
<dbReference type="InterPro" id="IPR013785">
    <property type="entry name" value="Aldolase_TIM"/>
</dbReference>
<dbReference type="EMBL" id="CYXT01000002">
    <property type="protein sequence ID" value="CUM77130.1"/>
    <property type="molecule type" value="Genomic_DNA"/>
</dbReference>
<dbReference type="InterPro" id="IPR058240">
    <property type="entry name" value="rSAM_sf"/>
</dbReference>
<sequence>MKEGFISTLQSYSTKDGPGIRTTVFCIGCNLRCAWCANPELMLPGEKYMYFKQRCIRCGSCIKHCHGEISMAENGCVINRANIDMDTLRQCEDVCPKSAYEKVGTRITSAALAQKLLRDKEFYTVSGGGVTFSGGEAGLQADFVYETAKLLRKEGVPVTLDTAGLIKWDILSHLLEEIDLVLYDIKSIDEQIHKKCTGVSNQLILDNAKKIADIPKPMWIRMVLVPDWNDDLDDIKKRFEFIKSLGPAVKRVDVLKYHTLGEGKYYSLGMEYPIAPGTVCSDEFIDKVSEIADMVGVPINIEN</sequence>
<dbReference type="SFLD" id="SFLDG01118">
    <property type="entry name" value="activating_enzymes__group_2"/>
    <property type="match status" value="1"/>
</dbReference>
<evidence type="ECO:0000313" key="12">
    <source>
        <dbReference type="EMBL" id="CUM77130.1"/>
    </source>
</evidence>
<evidence type="ECO:0000256" key="6">
    <source>
        <dbReference type="ARBA" id="ARBA00023002"/>
    </source>
</evidence>
<comment type="catalytic activity">
    <reaction evidence="9">
        <text>glycyl-[protein] + reduced [flavodoxin] + S-adenosyl-L-methionine = glycin-2-yl radical-[protein] + semiquinone [flavodoxin] + 5'-deoxyadenosine + L-methionine + H(+)</text>
        <dbReference type="Rhea" id="RHEA:61976"/>
        <dbReference type="Rhea" id="RHEA-COMP:10622"/>
        <dbReference type="Rhea" id="RHEA-COMP:14480"/>
        <dbReference type="Rhea" id="RHEA-COMP:15993"/>
        <dbReference type="Rhea" id="RHEA-COMP:15994"/>
        <dbReference type="ChEBI" id="CHEBI:15378"/>
        <dbReference type="ChEBI" id="CHEBI:17319"/>
        <dbReference type="ChEBI" id="CHEBI:29947"/>
        <dbReference type="ChEBI" id="CHEBI:32722"/>
        <dbReference type="ChEBI" id="CHEBI:57618"/>
        <dbReference type="ChEBI" id="CHEBI:57844"/>
        <dbReference type="ChEBI" id="CHEBI:59789"/>
        <dbReference type="ChEBI" id="CHEBI:140311"/>
    </reaction>
</comment>
<evidence type="ECO:0000313" key="13">
    <source>
        <dbReference type="Proteomes" id="UP000095598"/>
    </source>
</evidence>
<comment type="similarity">
    <text evidence="2">Belongs to the organic radical-activating enzymes family.</text>
</comment>
<evidence type="ECO:0000256" key="5">
    <source>
        <dbReference type="ARBA" id="ARBA00022723"/>
    </source>
</evidence>
<feature type="domain" description="Radical SAM core" evidence="11">
    <location>
        <begin position="15"/>
        <end position="298"/>
    </location>
</feature>
<dbReference type="EC" id="1.97.1.-" evidence="12"/>
<keyword evidence="8" id="KW-0411">Iron-sulfur</keyword>
<dbReference type="CDD" id="cd01335">
    <property type="entry name" value="Radical_SAM"/>
    <property type="match status" value="1"/>
</dbReference>
<protein>
    <submittedName>
        <fullName evidence="12">4-hydroxyphenylacetate decarboxylase activating enzyme</fullName>
        <ecNumber evidence="12">1.97.1.-</ecNumber>
    </submittedName>
</protein>
<dbReference type="SFLD" id="SFLDS00029">
    <property type="entry name" value="Radical_SAM"/>
    <property type="match status" value="1"/>
</dbReference>
<dbReference type="PANTHER" id="PTHR30352:SF4">
    <property type="entry name" value="PYRUVATE FORMATE-LYASE 2-ACTIVATING ENZYME"/>
    <property type="match status" value="1"/>
</dbReference>
<proteinExistence type="inferred from homology"/>
<dbReference type="GO" id="GO:0016491">
    <property type="term" value="F:oxidoreductase activity"/>
    <property type="evidence" value="ECO:0007669"/>
    <property type="project" value="UniProtKB-KW"/>
</dbReference>
<evidence type="ECO:0000256" key="8">
    <source>
        <dbReference type="ARBA" id="ARBA00023014"/>
    </source>
</evidence>
<reference evidence="12 13" key="1">
    <citation type="submission" date="2015-09" db="EMBL/GenBank/DDBJ databases">
        <authorList>
            <consortium name="Pathogen Informatics"/>
        </authorList>
    </citation>
    <scope>NUCLEOTIDE SEQUENCE [LARGE SCALE GENOMIC DNA]</scope>
    <source>
        <strain evidence="12 13">2789STDY5608868</strain>
    </source>
</reference>
<dbReference type="Pfam" id="PF04055">
    <property type="entry name" value="Radical_SAM"/>
    <property type="match status" value="1"/>
</dbReference>
<gene>
    <name evidence="12" type="primary">csdA_2</name>
    <name evidence="12" type="ORF">ERS852425_00512</name>
</gene>
<dbReference type="NCBIfam" id="TIGR02494">
    <property type="entry name" value="PFLE_PFLC"/>
    <property type="match status" value="1"/>
</dbReference>
<keyword evidence="6 12" id="KW-0560">Oxidoreductase</keyword>
<dbReference type="AlphaFoldDB" id="A0A173RGM9"/>
<evidence type="ECO:0000256" key="4">
    <source>
        <dbReference type="ARBA" id="ARBA00022691"/>
    </source>
</evidence>
<organism evidence="12 13">
    <name type="scientific">Anaerostipes hadrus</name>
    <dbReference type="NCBI Taxonomy" id="649756"/>
    <lineage>
        <taxon>Bacteria</taxon>
        <taxon>Bacillati</taxon>
        <taxon>Bacillota</taxon>
        <taxon>Clostridia</taxon>
        <taxon>Lachnospirales</taxon>
        <taxon>Lachnospiraceae</taxon>
        <taxon>Anaerostipes</taxon>
    </lineage>
</organism>
<evidence type="ECO:0000256" key="2">
    <source>
        <dbReference type="ARBA" id="ARBA00009777"/>
    </source>
</evidence>
<keyword evidence="5" id="KW-0479">Metal-binding</keyword>
<accession>A0A173RGM9</accession>
<dbReference type="GO" id="GO:0046872">
    <property type="term" value="F:metal ion binding"/>
    <property type="evidence" value="ECO:0007669"/>
    <property type="project" value="UniProtKB-KW"/>
</dbReference>
<keyword evidence="3" id="KW-0004">4Fe-4S</keyword>